<dbReference type="InterPro" id="IPR044929">
    <property type="entry name" value="DNA/RNA_non-sp_Endonuclease_sf"/>
</dbReference>
<evidence type="ECO:0000313" key="2">
    <source>
        <dbReference type="EMBL" id="PPS22825.1"/>
    </source>
</evidence>
<evidence type="ECO:0000259" key="1">
    <source>
        <dbReference type="Pfam" id="PF13930"/>
    </source>
</evidence>
<name>A0ABX5B6C1_9SPIR</name>
<protein>
    <recommendedName>
        <fullName evidence="1">Type VII secretion system protein EssD-like domain-containing protein</fullName>
    </recommendedName>
</protein>
<accession>A0ABX5B6C1</accession>
<comment type="caution">
    <text evidence="2">The sequence shown here is derived from an EMBL/GenBank/DDBJ whole genome shotgun (WGS) entry which is preliminary data.</text>
</comment>
<dbReference type="Pfam" id="PF13930">
    <property type="entry name" value="Endonuclea_NS_2"/>
    <property type="match status" value="1"/>
</dbReference>
<gene>
    <name evidence="2" type="ORF">DJ52_02815</name>
</gene>
<dbReference type="Gene3D" id="3.40.570.10">
    <property type="entry name" value="Extracellular Endonuclease, subunit A"/>
    <property type="match status" value="1"/>
</dbReference>
<dbReference type="RefSeq" id="WP_104618022.1">
    <property type="nucleotide sequence ID" value="NZ_JJMJ01000041.1"/>
</dbReference>
<dbReference type="Proteomes" id="UP000238924">
    <property type="component" value="Unassembled WGS sequence"/>
</dbReference>
<keyword evidence="3" id="KW-1185">Reference proteome</keyword>
<proteinExistence type="predicted"/>
<reference evidence="2 3" key="1">
    <citation type="submission" date="2014-04" db="EMBL/GenBank/DDBJ databases">
        <title>Whole genome sequence of 'Brachyspira hampsonii' D13-03603F2.</title>
        <authorList>
            <person name="Patterson A.H."/>
            <person name="Chaban B."/>
            <person name="Fernando C."/>
            <person name="Harding J.C."/>
            <person name="Hill J.E."/>
        </authorList>
    </citation>
    <scope>NUCLEOTIDE SEQUENCE [LARGE SCALE GENOMIC DNA]</scope>
    <source>
        <strain evidence="2 3">D13-03603F2</strain>
    </source>
</reference>
<dbReference type="InterPro" id="IPR044927">
    <property type="entry name" value="Endonuclea_NS_2"/>
</dbReference>
<organism evidence="2 3">
    <name type="scientific">Brachyspira murdochii</name>
    <dbReference type="NCBI Taxonomy" id="84378"/>
    <lineage>
        <taxon>Bacteria</taxon>
        <taxon>Pseudomonadati</taxon>
        <taxon>Spirochaetota</taxon>
        <taxon>Spirochaetia</taxon>
        <taxon>Brachyspirales</taxon>
        <taxon>Brachyspiraceae</taxon>
        <taxon>Brachyspira</taxon>
    </lineage>
</organism>
<dbReference type="PROSITE" id="PS51257">
    <property type="entry name" value="PROKAR_LIPOPROTEIN"/>
    <property type="match status" value="1"/>
</dbReference>
<evidence type="ECO:0000313" key="3">
    <source>
        <dbReference type="Proteomes" id="UP000238924"/>
    </source>
</evidence>
<sequence length="192" mass="22569">MKKYIFYLMLILFLVSCKTVQVYNIRDDSDKSHFLKINRVEYLKPNIKYNIDGTEYNTDTLSRIYKVTRKNSLILSNAKRNNYAQRKIVELYGIKDCDQGGHIIGRQFGGSPNIDNLIPISKSLNIGEMLKTEMEWRDNLNEGNEIKDIIINIEYVYTNMRPNIIRINYTVDKDYTTYKVIKIFTNIAETNN</sequence>
<feature type="domain" description="Type VII secretion system protein EssD-like" evidence="1">
    <location>
        <begin position="45"/>
        <end position="171"/>
    </location>
</feature>
<dbReference type="EMBL" id="JJMJ01000041">
    <property type="protein sequence ID" value="PPS22825.1"/>
    <property type="molecule type" value="Genomic_DNA"/>
</dbReference>